<protein>
    <submittedName>
        <fullName evidence="1">Uncharacterized protein</fullName>
    </submittedName>
</protein>
<organism evidence="1 2">
    <name type="scientific">Eumeta variegata</name>
    <name type="common">Bagworm moth</name>
    <name type="synonym">Eumeta japonica</name>
    <dbReference type="NCBI Taxonomy" id="151549"/>
    <lineage>
        <taxon>Eukaryota</taxon>
        <taxon>Metazoa</taxon>
        <taxon>Ecdysozoa</taxon>
        <taxon>Arthropoda</taxon>
        <taxon>Hexapoda</taxon>
        <taxon>Insecta</taxon>
        <taxon>Pterygota</taxon>
        <taxon>Neoptera</taxon>
        <taxon>Endopterygota</taxon>
        <taxon>Lepidoptera</taxon>
        <taxon>Glossata</taxon>
        <taxon>Ditrysia</taxon>
        <taxon>Tineoidea</taxon>
        <taxon>Psychidae</taxon>
        <taxon>Oiketicinae</taxon>
        <taxon>Eumeta</taxon>
    </lineage>
</organism>
<gene>
    <name evidence="1" type="ORF">EVAR_92609_1</name>
</gene>
<reference evidence="1 2" key="1">
    <citation type="journal article" date="2019" name="Commun. Biol.">
        <title>The bagworm genome reveals a unique fibroin gene that provides high tensile strength.</title>
        <authorList>
            <person name="Kono N."/>
            <person name="Nakamura H."/>
            <person name="Ohtoshi R."/>
            <person name="Tomita M."/>
            <person name="Numata K."/>
            <person name="Arakawa K."/>
        </authorList>
    </citation>
    <scope>NUCLEOTIDE SEQUENCE [LARGE SCALE GENOMIC DNA]</scope>
</reference>
<evidence type="ECO:0000313" key="1">
    <source>
        <dbReference type="EMBL" id="GBP06636.1"/>
    </source>
</evidence>
<comment type="caution">
    <text evidence="1">The sequence shown here is derived from an EMBL/GenBank/DDBJ whole genome shotgun (WGS) entry which is preliminary data.</text>
</comment>
<accession>A0A4C1SXF3</accession>
<keyword evidence="2" id="KW-1185">Reference proteome</keyword>
<dbReference type="Proteomes" id="UP000299102">
    <property type="component" value="Unassembled WGS sequence"/>
</dbReference>
<dbReference type="EMBL" id="BGZK01000023">
    <property type="protein sequence ID" value="GBP06636.1"/>
    <property type="molecule type" value="Genomic_DNA"/>
</dbReference>
<dbReference type="AlphaFoldDB" id="A0A4C1SXF3"/>
<evidence type="ECO:0000313" key="2">
    <source>
        <dbReference type="Proteomes" id="UP000299102"/>
    </source>
</evidence>
<proteinExistence type="predicted"/>
<name>A0A4C1SXF3_EUMVA</name>
<sequence>MVLPVSISAHNSNANKNSDTLQLEIIFSIRVGQSHNSYKSGSFLRICSMVYVAYTHVSAHLRRRTHRHDPASAQHVFLRTTVPDHPATAPPRCVCFLKTGGAIISHRPARALALK</sequence>